<dbReference type="InterPro" id="IPR036054">
    <property type="entry name" value="BTG-like_sf"/>
</dbReference>
<dbReference type="Ensembl" id="ENSOMYT00000145364.1">
    <property type="protein sequence ID" value="ENSOMYP00000137324.1"/>
    <property type="gene ID" value="ENSOMYG00000064001.1"/>
</dbReference>
<reference evidence="3" key="1">
    <citation type="submission" date="2020-07" db="EMBL/GenBank/DDBJ databases">
        <title>A long reads based de novo assembly of the rainbow trout Arlee double haploid line genome.</title>
        <authorList>
            <person name="Gao G."/>
            <person name="Palti Y."/>
        </authorList>
    </citation>
    <scope>NUCLEOTIDE SEQUENCE [LARGE SCALE GENOMIC DNA]</scope>
</reference>
<evidence type="ECO:0000313" key="4">
    <source>
        <dbReference type="Proteomes" id="UP000694395"/>
    </source>
</evidence>
<organism evidence="3 4">
    <name type="scientific">Oncorhynchus mykiss</name>
    <name type="common">Rainbow trout</name>
    <name type="synonym">Salmo gairdneri</name>
    <dbReference type="NCBI Taxonomy" id="8022"/>
    <lineage>
        <taxon>Eukaryota</taxon>
        <taxon>Metazoa</taxon>
        <taxon>Chordata</taxon>
        <taxon>Craniata</taxon>
        <taxon>Vertebrata</taxon>
        <taxon>Euteleostomi</taxon>
        <taxon>Actinopterygii</taxon>
        <taxon>Neopterygii</taxon>
        <taxon>Teleostei</taxon>
        <taxon>Protacanthopterygii</taxon>
        <taxon>Salmoniformes</taxon>
        <taxon>Salmonidae</taxon>
        <taxon>Salmoninae</taxon>
        <taxon>Oncorhynchus</taxon>
    </lineage>
</organism>
<evidence type="ECO:0000313" key="3">
    <source>
        <dbReference type="Ensembl" id="ENSOMYP00000137324.1"/>
    </source>
</evidence>
<proteinExistence type="inferred from homology"/>
<keyword evidence="4" id="KW-1185">Reference proteome</keyword>
<dbReference type="Pfam" id="PF07742">
    <property type="entry name" value="BTG"/>
    <property type="match status" value="1"/>
</dbReference>
<comment type="similarity">
    <text evidence="1">Belongs to the BTG family.</text>
</comment>
<dbReference type="InterPro" id="IPR002087">
    <property type="entry name" value="Anti_prolifrtn"/>
</dbReference>
<protein>
    <recommendedName>
        <fullName evidence="2">Anti-proliferative protein domain-containing protein</fullName>
    </recommendedName>
</protein>
<reference evidence="3" key="3">
    <citation type="submission" date="2025-09" db="UniProtKB">
        <authorList>
            <consortium name="Ensembl"/>
        </authorList>
    </citation>
    <scope>IDENTIFICATION</scope>
</reference>
<name>A0A8K9XTS9_ONCMY</name>
<dbReference type="Proteomes" id="UP000694395">
    <property type="component" value="Chromosome 30"/>
</dbReference>
<evidence type="ECO:0000259" key="2">
    <source>
        <dbReference type="Pfam" id="PF07742"/>
    </source>
</evidence>
<dbReference type="AlphaFoldDB" id="A0A8K9XTS9"/>
<feature type="domain" description="Anti-proliferative protein" evidence="2">
    <location>
        <begin position="22"/>
        <end position="60"/>
    </location>
</feature>
<sequence>MASLAFNATVGNNVIQQTASDRCRIRLNRLQREDPELLRACHESGVQYKDLDLPRKLTLWREERTMLSQWPVILQVIYPAASLWSPPVPKQEKMGPGKAHNGLPCPPHYGFRPQGRTTQPFRHNGWALPGQRGGHGYWGGTPGQAYC</sequence>
<evidence type="ECO:0000256" key="1">
    <source>
        <dbReference type="ARBA" id="ARBA00007989"/>
    </source>
</evidence>
<accession>A0A8K9XTS9</accession>
<dbReference type="GeneTree" id="ENSGT01120000273626"/>
<dbReference type="SUPFAM" id="SSF160696">
    <property type="entry name" value="BTG domain-like"/>
    <property type="match status" value="1"/>
</dbReference>
<reference evidence="3" key="2">
    <citation type="submission" date="2025-08" db="UniProtKB">
        <authorList>
            <consortium name="Ensembl"/>
        </authorList>
    </citation>
    <scope>IDENTIFICATION</scope>
</reference>